<comment type="caution">
    <text evidence="3">The sequence shown here is derived from an EMBL/GenBank/DDBJ whole genome shotgun (WGS) entry which is preliminary data.</text>
</comment>
<proteinExistence type="predicted"/>
<sequence>MKEQYQKLLDLVRQNYASIVWTHKIQEQQAEIYKEKYRFIECINIFTAALTSCGVFSTFYQDHLWVKVITILLSFSTLFITAYLKSFDLKSMAEENKDYANKFLVVRNKMLSIIAEIHMMKNSVEGIQEKYELILSESNEIYISAPSTSNKAVKRAKIRLEVEKDYTFSDEEIDRFLPESLRGKIKDDDK</sequence>
<reference evidence="3 4" key="2">
    <citation type="submission" date="2020-03" db="EMBL/GenBank/DDBJ databases">
        <title>Investigating the evolutionary divergence of the Butyrivibrio group.</title>
        <authorList>
            <person name="Skvortsov T."/>
            <person name="Santos F.G."/>
            <person name="Ting K.S."/>
            <person name="Creevey C.J."/>
        </authorList>
    </citation>
    <scope>NUCLEOTIDE SEQUENCE [LARGE SCALE GENOMIC DNA]</scope>
    <source>
        <strain evidence="3 4">MZ8</strain>
    </source>
</reference>
<dbReference type="RefSeq" id="WP_090485239.1">
    <property type="nucleotide sequence ID" value="NZ_VTVE01000001.1"/>
</dbReference>
<protein>
    <submittedName>
        <fullName evidence="3">SLATT domain-containing protein</fullName>
    </submittedName>
</protein>
<keyword evidence="1" id="KW-0812">Transmembrane</keyword>
<name>A0A6M0LDC3_PSEXY</name>
<evidence type="ECO:0000313" key="4">
    <source>
        <dbReference type="Proteomes" id="UP000473091"/>
    </source>
</evidence>
<feature type="domain" description="SMODS and SLOG-associating 2TM effector" evidence="2">
    <location>
        <begin position="8"/>
        <end position="172"/>
    </location>
</feature>
<dbReference type="Pfam" id="PF18186">
    <property type="entry name" value="SLATT_4"/>
    <property type="match status" value="1"/>
</dbReference>
<evidence type="ECO:0000313" key="3">
    <source>
        <dbReference type="EMBL" id="NEX00456.1"/>
    </source>
</evidence>
<reference evidence="3 4" key="1">
    <citation type="submission" date="2019-09" db="EMBL/GenBank/DDBJ databases">
        <authorList>
            <person name="Pidcock S.E."/>
            <person name="Huws S.A."/>
        </authorList>
    </citation>
    <scope>NUCLEOTIDE SEQUENCE [LARGE SCALE GENOMIC DNA]</scope>
    <source>
        <strain evidence="3 4">MZ8</strain>
    </source>
</reference>
<dbReference type="AlphaFoldDB" id="A0A6M0LDC3"/>
<gene>
    <name evidence="3" type="ORF">F0Q01_00985</name>
</gene>
<dbReference type="InterPro" id="IPR040811">
    <property type="entry name" value="SLATT_4"/>
</dbReference>
<dbReference type="Proteomes" id="UP000473091">
    <property type="component" value="Unassembled WGS sequence"/>
</dbReference>
<evidence type="ECO:0000256" key="1">
    <source>
        <dbReference type="SAM" id="Phobius"/>
    </source>
</evidence>
<dbReference type="NCBIfam" id="NF033632">
    <property type="entry name" value="SLATT_4"/>
    <property type="match status" value="1"/>
</dbReference>
<evidence type="ECO:0000259" key="2">
    <source>
        <dbReference type="Pfam" id="PF18186"/>
    </source>
</evidence>
<feature type="transmembrane region" description="Helical" evidence="1">
    <location>
        <begin position="39"/>
        <end position="59"/>
    </location>
</feature>
<feature type="transmembrane region" description="Helical" evidence="1">
    <location>
        <begin position="65"/>
        <end position="84"/>
    </location>
</feature>
<organism evidence="3 4">
    <name type="scientific">Pseudobutyrivibrio xylanivorans</name>
    <dbReference type="NCBI Taxonomy" id="185007"/>
    <lineage>
        <taxon>Bacteria</taxon>
        <taxon>Bacillati</taxon>
        <taxon>Bacillota</taxon>
        <taxon>Clostridia</taxon>
        <taxon>Lachnospirales</taxon>
        <taxon>Lachnospiraceae</taxon>
        <taxon>Pseudobutyrivibrio</taxon>
    </lineage>
</organism>
<dbReference type="EMBL" id="VTVE01000001">
    <property type="protein sequence ID" value="NEX00456.1"/>
    <property type="molecule type" value="Genomic_DNA"/>
</dbReference>
<accession>A0A6M0LDC3</accession>
<keyword evidence="1" id="KW-0472">Membrane</keyword>
<keyword evidence="1" id="KW-1133">Transmembrane helix</keyword>